<dbReference type="AlphaFoldDB" id="A0A9D1HFV1"/>
<organism evidence="1 2">
    <name type="scientific">Candidatus Onthocola gallistercoris</name>
    <dbReference type="NCBI Taxonomy" id="2840876"/>
    <lineage>
        <taxon>Bacteria</taxon>
        <taxon>Bacillati</taxon>
        <taxon>Bacillota</taxon>
        <taxon>Bacilli</taxon>
        <taxon>Candidatus Onthocola</taxon>
    </lineage>
</organism>
<evidence type="ECO:0000313" key="2">
    <source>
        <dbReference type="Proteomes" id="UP000824164"/>
    </source>
</evidence>
<dbReference type="EMBL" id="DVLT01000029">
    <property type="protein sequence ID" value="HIU02429.1"/>
    <property type="molecule type" value="Genomic_DNA"/>
</dbReference>
<proteinExistence type="predicted"/>
<dbReference type="Proteomes" id="UP000824164">
    <property type="component" value="Unassembled WGS sequence"/>
</dbReference>
<gene>
    <name evidence="1" type="ORF">IAB63_04155</name>
</gene>
<reference evidence="1" key="1">
    <citation type="submission" date="2020-10" db="EMBL/GenBank/DDBJ databases">
        <authorList>
            <person name="Gilroy R."/>
        </authorList>
    </citation>
    <scope>NUCLEOTIDE SEQUENCE</scope>
    <source>
        <strain evidence="1">CHK187-14744</strain>
    </source>
</reference>
<protein>
    <submittedName>
        <fullName evidence="1">Uncharacterized protein</fullName>
    </submittedName>
</protein>
<dbReference type="InterPro" id="IPR043743">
    <property type="entry name" value="DUF5688"/>
</dbReference>
<accession>A0A9D1HFV1</accession>
<evidence type="ECO:0000313" key="1">
    <source>
        <dbReference type="EMBL" id="HIU02429.1"/>
    </source>
</evidence>
<comment type="caution">
    <text evidence="1">The sequence shown here is derived from an EMBL/GenBank/DDBJ whole genome shotgun (WGS) entry which is preliminary data.</text>
</comment>
<reference evidence="1" key="2">
    <citation type="journal article" date="2021" name="PeerJ">
        <title>Extensive microbial diversity within the chicken gut microbiome revealed by metagenomics and culture.</title>
        <authorList>
            <person name="Gilroy R."/>
            <person name="Ravi A."/>
            <person name="Getino M."/>
            <person name="Pursley I."/>
            <person name="Horton D.L."/>
            <person name="Alikhan N.F."/>
            <person name="Baker D."/>
            <person name="Gharbi K."/>
            <person name="Hall N."/>
            <person name="Watson M."/>
            <person name="Adriaenssens E.M."/>
            <person name="Foster-Nyarko E."/>
            <person name="Jarju S."/>
            <person name="Secka A."/>
            <person name="Antonio M."/>
            <person name="Oren A."/>
            <person name="Chaudhuri R.R."/>
            <person name="La Ragione R."/>
            <person name="Hildebrand F."/>
            <person name="Pallen M.J."/>
        </authorList>
    </citation>
    <scope>NUCLEOTIDE SEQUENCE</scope>
    <source>
        <strain evidence="1">CHK187-14744</strain>
    </source>
</reference>
<sequence length="224" mass="26069">MENRIIWDPDRVVLRMVNFLRHQTELEARPHRRFGDMALIYQLLLHQRDGIWLTAQVTWDMIKQRMDEQELYETACANSRICLPPAAEDIREVLKECVLDGCLERHPKDIGSALIAAGTETKQMQPEENWPMYVVTNQSRLYGAAVLFYSDILDELAKKFEGDLLILPSSIHEVLVLPYMGEAYHQAFLKMVRQANQTVVLEEEILSDSIYRYDRRAGELCQID</sequence>
<dbReference type="Pfam" id="PF18941">
    <property type="entry name" value="DUF5688"/>
    <property type="match status" value="1"/>
</dbReference>
<name>A0A9D1HFV1_9FIRM</name>